<dbReference type="EMBL" id="SWLB01000008">
    <property type="protein sequence ID" value="KAF3335215.1"/>
    <property type="molecule type" value="Genomic_DNA"/>
</dbReference>
<dbReference type="Proteomes" id="UP000623129">
    <property type="component" value="Unassembled WGS sequence"/>
</dbReference>
<proteinExistence type="predicted"/>
<reference evidence="1" key="1">
    <citation type="submission" date="2020-01" db="EMBL/GenBank/DDBJ databases">
        <title>Genome sequence of Kobresia littledalei, the first chromosome-level genome in the family Cyperaceae.</title>
        <authorList>
            <person name="Qu G."/>
        </authorList>
    </citation>
    <scope>NUCLEOTIDE SEQUENCE</scope>
    <source>
        <strain evidence="1">C.B.Clarke</strain>
        <tissue evidence="1">Leaf</tissue>
    </source>
</reference>
<keyword evidence="2" id="KW-1185">Reference proteome</keyword>
<organism evidence="1 2">
    <name type="scientific">Carex littledalei</name>
    <dbReference type="NCBI Taxonomy" id="544730"/>
    <lineage>
        <taxon>Eukaryota</taxon>
        <taxon>Viridiplantae</taxon>
        <taxon>Streptophyta</taxon>
        <taxon>Embryophyta</taxon>
        <taxon>Tracheophyta</taxon>
        <taxon>Spermatophyta</taxon>
        <taxon>Magnoliopsida</taxon>
        <taxon>Liliopsida</taxon>
        <taxon>Poales</taxon>
        <taxon>Cyperaceae</taxon>
        <taxon>Cyperoideae</taxon>
        <taxon>Cariceae</taxon>
        <taxon>Carex</taxon>
        <taxon>Carex subgen. Euthyceras</taxon>
    </lineage>
</organism>
<evidence type="ECO:0000313" key="1">
    <source>
        <dbReference type="EMBL" id="KAF3335215.1"/>
    </source>
</evidence>
<comment type="caution">
    <text evidence="1">The sequence shown here is derived from an EMBL/GenBank/DDBJ whole genome shotgun (WGS) entry which is preliminary data.</text>
</comment>
<name>A0A833QY35_9POAL</name>
<sequence>MYAVYGQAIAASVCVTFAEWNPSYFTVSSGGKRISRGAMSNEKHVYGQVTARHSLLTHPDATTTLFGKEIKELFHIKLGDLIPLLKTYVVIPCGSSLLLDIDLRHVLPNAPSELFVKTTLEITNQNRNNRFVVEDGGPAKLFVDVTLHHLIDEGMFY</sequence>
<accession>A0A833QY35</accession>
<protein>
    <submittedName>
        <fullName evidence="1">Uncharacterized protein</fullName>
    </submittedName>
</protein>
<gene>
    <name evidence="1" type="ORF">FCM35_KLT19722</name>
</gene>
<dbReference type="AlphaFoldDB" id="A0A833QY35"/>
<evidence type="ECO:0000313" key="2">
    <source>
        <dbReference type="Proteomes" id="UP000623129"/>
    </source>
</evidence>